<proteinExistence type="predicted"/>
<reference evidence="1" key="1">
    <citation type="journal article" date="2013" name="Nature">
        <title>The genomes of four tapeworm species reveal adaptations to parasitism.</title>
        <authorList>
            <person name="Tsai I.J."/>
            <person name="Zarowiecki M."/>
            <person name="Holroyd N."/>
            <person name="Garciarrubio A."/>
            <person name="Sanchez-Flores A."/>
            <person name="Brooks K.L."/>
            <person name="Tracey A."/>
            <person name="Bobes R.J."/>
            <person name="Fragoso G."/>
            <person name="Sciutto E."/>
            <person name="Aslett M."/>
            <person name="Beasley H."/>
            <person name="Bennett H.M."/>
            <person name="Cai J."/>
            <person name="Camicia F."/>
            <person name="Clark R."/>
            <person name="Cucher M."/>
            <person name="De Silva N."/>
            <person name="Day T.A."/>
            <person name="Deplazes P."/>
            <person name="Estrada K."/>
            <person name="Fernandez C."/>
            <person name="Holland P.W."/>
            <person name="Hou J."/>
            <person name="Hu S."/>
            <person name="Huckvale T."/>
            <person name="Hung S.S."/>
            <person name="Kamenetzky L."/>
            <person name="Keane J.A."/>
            <person name="Kiss F."/>
            <person name="Koziol U."/>
            <person name="Lambert O."/>
            <person name="Liu K."/>
            <person name="Luo X."/>
            <person name="Luo Y."/>
            <person name="Macchiaroli N."/>
            <person name="Nichol S."/>
            <person name="Paps J."/>
            <person name="Parkinson J."/>
            <person name="Pouchkina-Stantcheva N."/>
            <person name="Riddiford N."/>
            <person name="Rosenzvit M."/>
            <person name="Salinas G."/>
            <person name="Wasmuth J.D."/>
            <person name="Zamanian M."/>
            <person name="Zheng Y."/>
            <person name="Cai X."/>
            <person name="Soberon X."/>
            <person name="Olson P.D."/>
            <person name="Laclette J.P."/>
            <person name="Brehm K."/>
            <person name="Berriman M."/>
            <person name="Garciarrubio A."/>
            <person name="Bobes R.J."/>
            <person name="Fragoso G."/>
            <person name="Sanchez-Flores A."/>
            <person name="Estrada K."/>
            <person name="Cevallos M.A."/>
            <person name="Morett E."/>
            <person name="Gonzalez V."/>
            <person name="Portillo T."/>
            <person name="Ochoa-Leyva A."/>
            <person name="Jose M.V."/>
            <person name="Sciutto E."/>
            <person name="Landa A."/>
            <person name="Jimenez L."/>
            <person name="Valdes V."/>
            <person name="Carrero J.C."/>
            <person name="Larralde C."/>
            <person name="Morales-Montor J."/>
            <person name="Limon-Lason J."/>
            <person name="Soberon X."/>
            <person name="Laclette J.P."/>
        </authorList>
    </citation>
    <scope>NUCLEOTIDE SEQUENCE [LARGE SCALE GENOMIC DNA]</scope>
</reference>
<dbReference type="AlphaFoldDB" id="A0A068XTJ1"/>
<name>A0A068XTJ1_ECHMU</name>
<organism evidence="1 2">
    <name type="scientific">Echinococcus multilocularis</name>
    <name type="common">Fox tapeworm</name>
    <dbReference type="NCBI Taxonomy" id="6211"/>
    <lineage>
        <taxon>Eukaryota</taxon>
        <taxon>Metazoa</taxon>
        <taxon>Spiralia</taxon>
        <taxon>Lophotrochozoa</taxon>
        <taxon>Platyhelminthes</taxon>
        <taxon>Cestoda</taxon>
        <taxon>Eucestoda</taxon>
        <taxon>Cyclophyllidea</taxon>
        <taxon>Taeniidae</taxon>
        <taxon>Echinococcus</taxon>
    </lineage>
</organism>
<sequence>MHSNLENTQITHRWSNSGAYGGCRLIRWSSCCAVHSCSRVHVNSLCFAISDSPLPAYRMGGLEEDVFRSKSVKRSSMLSAASPACASCVA</sequence>
<accession>A0A068XTJ1</accession>
<evidence type="ECO:0000313" key="2">
    <source>
        <dbReference type="Proteomes" id="UP000017246"/>
    </source>
</evidence>
<dbReference type="Proteomes" id="UP000017246">
    <property type="component" value="Unassembled WGS sequence"/>
</dbReference>
<reference evidence="1" key="2">
    <citation type="submission" date="2015-11" db="EMBL/GenBank/DDBJ databases">
        <authorList>
            <person name="Zhang Y."/>
            <person name="Guo Z."/>
        </authorList>
    </citation>
    <scope>NUCLEOTIDE SEQUENCE</scope>
</reference>
<dbReference type="EMBL" id="LN901849">
    <property type="protein sequence ID" value="CDS35668.1"/>
    <property type="molecule type" value="Genomic_DNA"/>
</dbReference>
<gene>
    <name evidence="1" type="ORF">EmuJ_000397000</name>
</gene>
<keyword evidence="2" id="KW-1185">Reference proteome</keyword>
<protein>
    <submittedName>
        <fullName evidence="1">Expressed protein</fullName>
    </submittedName>
</protein>
<evidence type="ECO:0000313" key="1">
    <source>
        <dbReference type="EMBL" id="CDS35668.1"/>
    </source>
</evidence>